<evidence type="ECO:0000256" key="1">
    <source>
        <dbReference type="SAM" id="MobiDB-lite"/>
    </source>
</evidence>
<evidence type="ECO:0000313" key="2">
    <source>
        <dbReference type="EMBL" id="KAL2609415.1"/>
    </source>
</evidence>
<dbReference type="Proteomes" id="UP001605036">
    <property type="component" value="Unassembled WGS sequence"/>
</dbReference>
<name>A0ABD1XKV8_9MARC</name>
<feature type="region of interest" description="Disordered" evidence="1">
    <location>
        <begin position="137"/>
        <end position="158"/>
    </location>
</feature>
<dbReference type="AlphaFoldDB" id="A0ABD1XKV8"/>
<sequence>MRPSTPHSELPFGRGAPKRLRVTPRVNPFPHLRTFTNGGESLQMEVKQSPALTIAAPALANASLAMAKACRQLGWEAVRRRGIVIRWELANHDILCTHAKYHTRPKSTGLQSLANGVPRNRVHKSIHNSTNEWISSQALPRSFGPNANTRRNDVGPLAGPPGDFFTSGQHCLVGKKIQGGWYDKTRPPPQEL</sequence>
<reference evidence="2 3" key="1">
    <citation type="submission" date="2024-09" db="EMBL/GenBank/DDBJ databases">
        <title>Chromosome-scale assembly of Riccia fluitans.</title>
        <authorList>
            <person name="Paukszto L."/>
            <person name="Sawicki J."/>
            <person name="Karawczyk K."/>
            <person name="Piernik-Szablinska J."/>
            <person name="Szczecinska M."/>
            <person name="Mazdziarz M."/>
        </authorList>
    </citation>
    <scope>NUCLEOTIDE SEQUENCE [LARGE SCALE GENOMIC DNA]</scope>
    <source>
        <strain evidence="2">Rf_01</strain>
        <tissue evidence="2">Aerial parts of the thallus</tissue>
    </source>
</reference>
<gene>
    <name evidence="2" type="ORF">R1flu_027988</name>
</gene>
<protein>
    <submittedName>
        <fullName evidence="2">Uncharacterized protein</fullName>
    </submittedName>
</protein>
<dbReference type="EMBL" id="JBHFFA010000008">
    <property type="protein sequence ID" value="KAL2609415.1"/>
    <property type="molecule type" value="Genomic_DNA"/>
</dbReference>
<feature type="region of interest" description="Disordered" evidence="1">
    <location>
        <begin position="1"/>
        <end position="21"/>
    </location>
</feature>
<proteinExistence type="predicted"/>
<accession>A0ABD1XKV8</accession>
<comment type="caution">
    <text evidence="2">The sequence shown here is derived from an EMBL/GenBank/DDBJ whole genome shotgun (WGS) entry which is preliminary data.</text>
</comment>
<feature type="compositionally biased region" description="Polar residues" evidence="1">
    <location>
        <begin position="137"/>
        <end position="149"/>
    </location>
</feature>
<keyword evidence="3" id="KW-1185">Reference proteome</keyword>
<evidence type="ECO:0000313" key="3">
    <source>
        <dbReference type="Proteomes" id="UP001605036"/>
    </source>
</evidence>
<organism evidence="2 3">
    <name type="scientific">Riccia fluitans</name>
    <dbReference type="NCBI Taxonomy" id="41844"/>
    <lineage>
        <taxon>Eukaryota</taxon>
        <taxon>Viridiplantae</taxon>
        <taxon>Streptophyta</taxon>
        <taxon>Embryophyta</taxon>
        <taxon>Marchantiophyta</taxon>
        <taxon>Marchantiopsida</taxon>
        <taxon>Marchantiidae</taxon>
        <taxon>Marchantiales</taxon>
        <taxon>Ricciaceae</taxon>
        <taxon>Riccia</taxon>
    </lineage>
</organism>